<keyword evidence="2" id="KW-1185">Reference proteome</keyword>
<dbReference type="AlphaFoldDB" id="A0A4Y7T9X6"/>
<dbReference type="Proteomes" id="UP000298030">
    <property type="component" value="Unassembled WGS sequence"/>
</dbReference>
<gene>
    <name evidence="1" type="ORF">FA13DRAFT_1733335</name>
</gene>
<sequence>MPYFPCSLLPGVTDLKLEVSMPRTCHRSPLASPQSLLGFLPIDVRDVEKSSSTPLIPGYFQGTPAAIPK</sequence>
<reference evidence="1 2" key="1">
    <citation type="journal article" date="2019" name="Nat. Ecol. Evol.">
        <title>Megaphylogeny resolves global patterns of mushroom evolution.</title>
        <authorList>
            <person name="Varga T."/>
            <person name="Krizsan K."/>
            <person name="Foldi C."/>
            <person name="Dima B."/>
            <person name="Sanchez-Garcia M."/>
            <person name="Sanchez-Ramirez S."/>
            <person name="Szollosi G.J."/>
            <person name="Szarkandi J.G."/>
            <person name="Papp V."/>
            <person name="Albert L."/>
            <person name="Andreopoulos W."/>
            <person name="Angelini C."/>
            <person name="Antonin V."/>
            <person name="Barry K.W."/>
            <person name="Bougher N.L."/>
            <person name="Buchanan P."/>
            <person name="Buyck B."/>
            <person name="Bense V."/>
            <person name="Catcheside P."/>
            <person name="Chovatia M."/>
            <person name="Cooper J."/>
            <person name="Damon W."/>
            <person name="Desjardin D."/>
            <person name="Finy P."/>
            <person name="Geml J."/>
            <person name="Haridas S."/>
            <person name="Hughes K."/>
            <person name="Justo A."/>
            <person name="Karasinski D."/>
            <person name="Kautmanova I."/>
            <person name="Kiss B."/>
            <person name="Kocsube S."/>
            <person name="Kotiranta H."/>
            <person name="LaButti K.M."/>
            <person name="Lechner B.E."/>
            <person name="Liimatainen K."/>
            <person name="Lipzen A."/>
            <person name="Lukacs Z."/>
            <person name="Mihaltcheva S."/>
            <person name="Morgado L.N."/>
            <person name="Niskanen T."/>
            <person name="Noordeloos M.E."/>
            <person name="Ohm R.A."/>
            <person name="Ortiz-Santana B."/>
            <person name="Ovrebo C."/>
            <person name="Racz N."/>
            <person name="Riley R."/>
            <person name="Savchenko A."/>
            <person name="Shiryaev A."/>
            <person name="Soop K."/>
            <person name="Spirin V."/>
            <person name="Szebenyi C."/>
            <person name="Tomsovsky M."/>
            <person name="Tulloss R.E."/>
            <person name="Uehling J."/>
            <person name="Grigoriev I.V."/>
            <person name="Vagvolgyi C."/>
            <person name="Papp T."/>
            <person name="Martin F.M."/>
            <person name="Miettinen O."/>
            <person name="Hibbett D.S."/>
            <person name="Nagy L.G."/>
        </authorList>
    </citation>
    <scope>NUCLEOTIDE SEQUENCE [LARGE SCALE GENOMIC DNA]</scope>
    <source>
        <strain evidence="1 2">FP101781</strain>
    </source>
</reference>
<name>A0A4Y7T9X6_COPMI</name>
<accession>A0A4Y7T9X6</accession>
<comment type="caution">
    <text evidence="1">The sequence shown here is derived from an EMBL/GenBank/DDBJ whole genome shotgun (WGS) entry which is preliminary data.</text>
</comment>
<dbReference type="EMBL" id="QPFP01000021">
    <property type="protein sequence ID" value="TEB30920.1"/>
    <property type="molecule type" value="Genomic_DNA"/>
</dbReference>
<evidence type="ECO:0000313" key="1">
    <source>
        <dbReference type="EMBL" id="TEB30920.1"/>
    </source>
</evidence>
<organism evidence="1 2">
    <name type="scientific">Coprinellus micaceus</name>
    <name type="common">Glistening ink-cap mushroom</name>
    <name type="synonym">Coprinus micaceus</name>
    <dbReference type="NCBI Taxonomy" id="71717"/>
    <lineage>
        <taxon>Eukaryota</taxon>
        <taxon>Fungi</taxon>
        <taxon>Dikarya</taxon>
        <taxon>Basidiomycota</taxon>
        <taxon>Agaricomycotina</taxon>
        <taxon>Agaricomycetes</taxon>
        <taxon>Agaricomycetidae</taxon>
        <taxon>Agaricales</taxon>
        <taxon>Agaricineae</taxon>
        <taxon>Psathyrellaceae</taxon>
        <taxon>Coprinellus</taxon>
    </lineage>
</organism>
<protein>
    <submittedName>
        <fullName evidence="1">Uncharacterized protein</fullName>
    </submittedName>
</protein>
<evidence type="ECO:0000313" key="2">
    <source>
        <dbReference type="Proteomes" id="UP000298030"/>
    </source>
</evidence>
<proteinExistence type="predicted"/>